<feature type="transmembrane region" description="Helical" evidence="6">
    <location>
        <begin position="338"/>
        <end position="357"/>
    </location>
</feature>
<dbReference type="PANTHER" id="PTHR43791:SF36">
    <property type="entry name" value="TRANSPORTER, PUTATIVE (AFU_ORTHOLOGUE AFUA_6G08340)-RELATED"/>
    <property type="match status" value="1"/>
</dbReference>
<dbReference type="PROSITE" id="PS50850">
    <property type="entry name" value="MFS"/>
    <property type="match status" value="1"/>
</dbReference>
<keyword evidence="2" id="KW-0813">Transport</keyword>
<evidence type="ECO:0000256" key="5">
    <source>
        <dbReference type="ARBA" id="ARBA00023136"/>
    </source>
</evidence>
<feature type="transmembrane region" description="Helical" evidence="6">
    <location>
        <begin position="431"/>
        <end position="450"/>
    </location>
</feature>
<dbReference type="GO" id="GO:0016020">
    <property type="term" value="C:membrane"/>
    <property type="evidence" value="ECO:0007669"/>
    <property type="project" value="UniProtKB-SubCell"/>
</dbReference>
<evidence type="ECO:0000256" key="4">
    <source>
        <dbReference type="ARBA" id="ARBA00022989"/>
    </source>
</evidence>
<feature type="transmembrane region" description="Helical" evidence="6">
    <location>
        <begin position="202"/>
        <end position="222"/>
    </location>
</feature>
<dbReference type="GeneID" id="83220001"/>
<keyword evidence="4 6" id="KW-1133">Transmembrane helix</keyword>
<dbReference type="PANTHER" id="PTHR43791">
    <property type="entry name" value="PERMEASE-RELATED"/>
    <property type="match status" value="1"/>
</dbReference>
<dbReference type="FunFam" id="1.20.1250.20:FF:000013">
    <property type="entry name" value="MFS general substrate transporter"/>
    <property type="match status" value="1"/>
</dbReference>
<proteinExistence type="predicted"/>
<reference evidence="8 9" key="1">
    <citation type="submission" date="2023-03" db="EMBL/GenBank/DDBJ databases">
        <title>Genome sequence of Lichtheimia ornata CBS 291.66.</title>
        <authorList>
            <person name="Mohabir J.T."/>
            <person name="Shea T.P."/>
            <person name="Kurbessoian T."/>
            <person name="Berby B."/>
            <person name="Fontaine J."/>
            <person name="Livny J."/>
            <person name="Gnirke A."/>
            <person name="Stajich J.E."/>
            <person name="Cuomo C.A."/>
        </authorList>
    </citation>
    <scope>NUCLEOTIDE SEQUENCE [LARGE SCALE GENOMIC DNA]</scope>
    <source>
        <strain evidence="8">CBS 291.66</strain>
    </source>
</reference>
<evidence type="ECO:0000256" key="1">
    <source>
        <dbReference type="ARBA" id="ARBA00004141"/>
    </source>
</evidence>
<dbReference type="GO" id="GO:0022857">
    <property type="term" value="F:transmembrane transporter activity"/>
    <property type="evidence" value="ECO:0007669"/>
    <property type="project" value="InterPro"/>
</dbReference>
<feature type="transmembrane region" description="Helical" evidence="6">
    <location>
        <begin position="400"/>
        <end position="419"/>
    </location>
</feature>
<dbReference type="RefSeq" id="XP_058336685.1">
    <property type="nucleotide sequence ID" value="XM_058492555.1"/>
</dbReference>
<dbReference type="InterPro" id="IPR011701">
    <property type="entry name" value="MFS"/>
</dbReference>
<dbReference type="Proteomes" id="UP001234581">
    <property type="component" value="Unassembled WGS sequence"/>
</dbReference>
<protein>
    <recommendedName>
        <fullName evidence="7">Major facilitator superfamily (MFS) profile domain-containing protein</fullName>
    </recommendedName>
</protein>
<comment type="subcellular location">
    <subcellularLocation>
        <location evidence="1">Membrane</location>
        <topology evidence="1">Multi-pass membrane protein</topology>
    </subcellularLocation>
</comment>
<feature type="transmembrane region" description="Helical" evidence="6">
    <location>
        <begin position="308"/>
        <end position="326"/>
    </location>
</feature>
<feature type="transmembrane region" description="Helical" evidence="6">
    <location>
        <begin position="137"/>
        <end position="158"/>
    </location>
</feature>
<keyword evidence="5 6" id="KW-0472">Membrane</keyword>
<dbReference type="InterPro" id="IPR020846">
    <property type="entry name" value="MFS_dom"/>
</dbReference>
<feature type="transmembrane region" description="Helical" evidence="6">
    <location>
        <begin position="271"/>
        <end position="296"/>
    </location>
</feature>
<feature type="domain" description="Major facilitator superfamily (MFS) profile" evidence="7">
    <location>
        <begin position="42"/>
        <end position="455"/>
    </location>
</feature>
<feature type="transmembrane region" description="Helical" evidence="6">
    <location>
        <begin position="108"/>
        <end position="131"/>
    </location>
</feature>
<feature type="transmembrane region" description="Helical" evidence="6">
    <location>
        <begin position="80"/>
        <end position="101"/>
    </location>
</feature>
<accession>A0AAD7XT12</accession>
<evidence type="ECO:0000259" key="7">
    <source>
        <dbReference type="PROSITE" id="PS50850"/>
    </source>
</evidence>
<dbReference type="InterPro" id="IPR036259">
    <property type="entry name" value="MFS_trans_sf"/>
</dbReference>
<dbReference type="Gene3D" id="1.20.1250.20">
    <property type="entry name" value="MFS general substrate transporter like domains"/>
    <property type="match status" value="2"/>
</dbReference>
<comment type="caution">
    <text evidence="8">The sequence shown here is derived from an EMBL/GenBank/DDBJ whole genome shotgun (WGS) entry which is preliminary data.</text>
</comment>
<evidence type="ECO:0000313" key="8">
    <source>
        <dbReference type="EMBL" id="KAJ8651771.1"/>
    </source>
</evidence>
<feature type="transmembrane region" description="Helical" evidence="6">
    <location>
        <begin position="170"/>
        <end position="190"/>
    </location>
</feature>
<evidence type="ECO:0000256" key="2">
    <source>
        <dbReference type="ARBA" id="ARBA00022448"/>
    </source>
</evidence>
<keyword evidence="3 6" id="KW-0812">Transmembrane</keyword>
<keyword evidence="9" id="KW-1185">Reference proteome</keyword>
<feature type="transmembrane region" description="Helical" evidence="6">
    <location>
        <begin position="42"/>
        <end position="60"/>
    </location>
</feature>
<evidence type="ECO:0000313" key="9">
    <source>
        <dbReference type="Proteomes" id="UP001234581"/>
    </source>
</evidence>
<gene>
    <name evidence="8" type="ORF">O0I10_012664</name>
</gene>
<dbReference type="AlphaFoldDB" id="A0AAD7XT12"/>
<dbReference type="SUPFAM" id="SSF103473">
    <property type="entry name" value="MFS general substrate transporter"/>
    <property type="match status" value="1"/>
</dbReference>
<evidence type="ECO:0000256" key="6">
    <source>
        <dbReference type="SAM" id="Phobius"/>
    </source>
</evidence>
<dbReference type="FunFam" id="1.20.1250.20:FF:000034">
    <property type="entry name" value="MFS general substrate transporter"/>
    <property type="match status" value="1"/>
</dbReference>
<evidence type="ECO:0000256" key="3">
    <source>
        <dbReference type="ARBA" id="ARBA00022692"/>
    </source>
</evidence>
<feature type="transmembrane region" description="Helical" evidence="6">
    <location>
        <begin position="363"/>
        <end position="380"/>
    </location>
</feature>
<sequence>MMKASTSHDNKEKIPMEIETKSNPDNNAIVEKRLLRKLDWRLIPLLSLMYLLAFLDRSNIGNAKLGGLQRDLGLSHFEYQWTLSIFFFGYIFMQVPSNIVMRRWRPSTWLGVLMGAWGIIATCMAACHDFAGIVVCRLLLGACEAGFFPGVIYLLSIWYMRKEYARRAGLFFSFSSLAGAFGGLLAYAISQIPTDRLHSWQWLFILEGIPSIVLAVFAAWYLPDKVESARFLTVEERTLEKERLEQDAGASQDQVPFSWAAAFSVFRDWKLYAYMVIYLLGTCALQGVTLFLPSIVANTGTMWSHAQAQALTTPPYVLSFVGTLLVSYSSDRFFDRAYHMMACNLIGIIGFLVLILLPPEQVAGQYTGACLVVIGVYCNVPPKVSWFSNNFGGDTRRAIASAVIVSFGMAGGALGGQIYYDPPNYTHGNTIALACLAAQTVIVFTLRTMLARENRRRDKIANNAHARDLELLRYGGPAMAGDRHPDYRYVL</sequence>
<dbReference type="Pfam" id="PF07690">
    <property type="entry name" value="MFS_1"/>
    <property type="match status" value="1"/>
</dbReference>
<dbReference type="EMBL" id="JARTCD010000143">
    <property type="protein sequence ID" value="KAJ8651771.1"/>
    <property type="molecule type" value="Genomic_DNA"/>
</dbReference>
<organism evidence="8 9">
    <name type="scientific">Lichtheimia ornata</name>
    <dbReference type="NCBI Taxonomy" id="688661"/>
    <lineage>
        <taxon>Eukaryota</taxon>
        <taxon>Fungi</taxon>
        <taxon>Fungi incertae sedis</taxon>
        <taxon>Mucoromycota</taxon>
        <taxon>Mucoromycotina</taxon>
        <taxon>Mucoromycetes</taxon>
        <taxon>Mucorales</taxon>
        <taxon>Lichtheimiaceae</taxon>
        <taxon>Lichtheimia</taxon>
    </lineage>
</organism>
<name>A0AAD7XT12_9FUNG</name>